<dbReference type="PROSITE" id="PS50943">
    <property type="entry name" value="HTH_CROC1"/>
    <property type="match status" value="1"/>
</dbReference>
<organism evidence="2 3">
    <name type="scientific">Sphingomonas sabuli</name>
    <dbReference type="NCBI Taxonomy" id="2764186"/>
    <lineage>
        <taxon>Bacteria</taxon>
        <taxon>Pseudomonadati</taxon>
        <taxon>Pseudomonadota</taxon>
        <taxon>Alphaproteobacteria</taxon>
        <taxon>Sphingomonadales</taxon>
        <taxon>Sphingomonadaceae</taxon>
        <taxon>Sphingomonas</taxon>
    </lineage>
</organism>
<dbReference type="EMBL" id="CP060697">
    <property type="protein sequence ID" value="QNM83467.1"/>
    <property type="molecule type" value="Genomic_DNA"/>
</dbReference>
<proteinExistence type="predicted"/>
<evidence type="ECO:0000313" key="2">
    <source>
        <dbReference type="EMBL" id="QNM83467.1"/>
    </source>
</evidence>
<dbReference type="Pfam" id="PF01381">
    <property type="entry name" value="HTH_3"/>
    <property type="match status" value="1"/>
</dbReference>
<dbReference type="GO" id="GO:0003677">
    <property type="term" value="F:DNA binding"/>
    <property type="evidence" value="ECO:0007669"/>
    <property type="project" value="InterPro"/>
</dbReference>
<dbReference type="Gene3D" id="1.10.260.40">
    <property type="entry name" value="lambda repressor-like DNA-binding domains"/>
    <property type="match status" value="1"/>
</dbReference>
<reference evidence="2 3" key="1">
    <citation type="submission" date="2020-08" db="EMBL/GenBank/DDBJ databases">
        <title>Sphingomonas sp. sand1-3 16S ribosomal RNA gene Genome sequencing and assembly.</title>
        <authorList>
            <person name="Kang M."/>
        </authorList>
    </citation>
    <scope>NUCLEOTIDE SEQUENCE [LARGE SCALE GENOMIC DNA]</scope>
    <source>
        <strain evidence="3">sand1-3</strain>
    </source>
</reference>
<sequence>MPSDVDSPRDARLASMSPDELKSAMRSLGYRTQSELAAAIGVSRSAVSLWLEGKVGVPRPVAMLLRMLVAAQRRSY</sequence>
<dbReference type="CDD" id="cd00093">
    <property type="entry name" value="HTH_XRE"/>
    <property type="match status" value="1"/>
</dbReference>
<dbReference type="KEGG" id="ssau:H8M03_03795"/>
<dbReference type="Proteomes" id="UP000515861">
    <property type="component" value="Chromosome"/>
</dbReference>
<dbReference type="SUPFAM" id="SSF47413">
    <property type="entry name" value="lambda repressor-like DNA-binding domains"/>
    <property type="match status" value="1"/>
</dbReference>
<protein>
    <submittedName>
        <fullName evidence="2">Helix-turn-helix domain-containing protein</fullName>
    </submittedName>
</protein>
<evidence type="ECO:0000313" key="3">
    <source>
        <dbReference type="Proteomes" id="UP000515861"/>
    </source>
</evidence>
<dbReference type="InterPro" id="IPR010982">
    <property type="entry name" value="Lambda_DNA-bd_dom_sf"/>
</dbReference>
<keyword evidence="3" id="KW-1185">Reference proteome</keyword>
<dbReference type="InterPro" id="IPR001387">
    <property type="entry name" value="Cro/C1-type_HTH"/>
</dbReference>
<feature type="domain" description="HTH cro/C1-type" evidence="1">
    <location>
        <begin position="32"/>
        <end position="54"/>
    </location>
</feature>
<evidence type="ECO:0000259" key="1">
    <source>
        <dbReference type="PROSITE" id="PS50943"/>
    </source>
</evidence>
<dbReference type="AlphaFoldDB" id="A0A7G9L4B8"/>
<name>A0A7G9L4B8_9SPHN</name>
<accession>A0A7G9L4B8</accession>
<gene>
    <name evidence="2" type="ORF">H8M03_03795</name>
</gene>